<feature type="compositionally biased region" description="Basic and acidic residues" evidence="1">
    <location>
        <begin position="443"/>
        <end position="452"/>
    </location>
</feature>
<accession>A0A1I8JRH1</accession>
<dbReference type="AlphaFoldDB" id="A0A1I8JRH1"/>
<organism evidence="2 3">
    <name type="scientific">Macrostomum lignano</name>
    <dbReference type="NCBI Taxonomy" id="282301"/>
    <lineage>
        <taxon>Eukaryota</taxon>
        <taxon>Metazoa</taxon>
        <taxon>Spiralia</taxon>
        <taxon>Lophotrochozoa</taxon>
        <taxon>Platyhelminthes</taxon>
        <taxon>Rhabditophora</taxon>
        <taxon>Macrostomorpha</taxon>
        <taxon>Macrostomida</taxon>
        <taxon>Macrostomidae</taxon>
        <taxon>Macrostomum</taxon>
    </lineage>
</organism>
<keyword evidence="2" id="KW-1185">Reference proteome</keyword>
<evidence type="ECO:0000256" key="1">
    <source>
        <dbReference type="SAM" id="MobiDB-lite"/>
    </source>
</evidence>
<dbReference type="Pfam" id="PF09741">
    <property type="entry name" value="DUF2045"/>
    <property type="match status" value="1"/>
</dbReference>
<feature type="compositionally biased region" description="Low complexity" evidence="1">
    <location>
        <begin position="405"/>
        <end position="422"/>
    </location>
</feature>
<feature type="compositionally biased region" description="Basic residues" evidence="1">
    <location>
        <begin position="507"/>
        <end position="516"/>
    </location>
</feature>
<dbReference type="InterPro" id="IPR019141">
    <property type="entry name" value="DUF2045"/>
</dbReference>
<evidence type="ECO:0000313" key="2">
    <source>
        <dbReference type="Proteomes" id="UP000095280"/>
    </source>
</evidence>
<proteinExistence type="predicted"/>
<feature type="region of interest" description="Disordered" evidence="1">
    <location>
        <begin position="381"/>
        <end position="516"/>
    </location>
</feature>
<feature type="compositionally biased region" description="Low complexity" evidence="1">
    <location>
        <begin position="458"/>
        <end position="477"/>
    </location>
</feature>
<reference evidence="3" key="1">
    <citation type="submission" date="2016-11" db="UniProtKB">
        <authorList>
            <consortium name="WormBaseParasite"/>
        </authorList>
    </citation>
    <scope>IDENTIFICATION</scope>
</reference>
<protein>
    <submittedName>
        <fullName evidence="3">Protein kinase domain-containing protein</fullName>
    </submittedName>
</protein>
<sequence>AAQRLSRLLACGAPRCLLRSLQVSAVAAENGLTRHRTSIRAQPSRQMKIYTRTVRLELGCTLLGSLSSAERSLACLLDTSVAWHFRFASKLDGVDETVHRPARRRLRRRRMASRRHQPAVDSQLTRSSSLQLILSSISAERGKSTATDRTQERFWTNLLIAHFLEEDERSVNGGGSAPANGDLKDDLVFYILSDQLIDVEESVYLNLIMQQLQLQRSPAPCAPGLEPNNVQILKRFSTQVCSHSPSRHCMRRQGQQGGDHLSRHRVQAFTITTIYLRACVVTTSELICVELVRENRLGDIPGRSVFWAASGTKLSGCLSGQERVPASQPTSRPPGSAPLVASSSCACAVPAAKARAEVAVCAPKRAADAKSELATTLATQNYHQQQLDYPSDEVEAGPRRTRRFSGTNRQQQQQHSRTSSSGAPASAKSRRQCRLASLVGPLRPDEESRSDSENVVDATTASSTSAAATCRAVASNAEVESRGIEEELDDQSAAAASGARPGTGFKERRRASSIGP</sequence>
<dbReference type="Proteomes" id="UP000095280">
    <property type="component" value="Unplaced"/>
</dbReference>
<dbReference type="WBParaSite" id="snap_masked-unitig_43050-processed-gene-0.0-mRNA-1">
    <property type="protein sequence ID" value="snap_masked-unitig_43050-processed-gene-0.0-mRNA-1"/>
    <property type="gene ID" value="snap_masked-unitig_43050-processed-gene-0.0"/>
</dbReference>
<feature type="region of interest" description="Disordered" evidence="1">
    <location>
        <begin position="318"/>
        <end position="337"/>
    </location>
</feature>
<evidence type="ECO:0000313" key="3">
    <source>
        <dbReference type="WBParaSite" id="snap_masked-unitig_43050-processed-gene-0.0-mRNA-1"/>
    </source>
</evidence>
<name>A0A1I8JRH1_9PLAT</name>